<accession>A0A250XP07</accession>
<comment type="caution">
    <text evidence="6">The sequence shown here is derived from an EMBL/GenBank/DDBJ whole genome shotgun (WGS) entry which is preliminary data.</text>
</comment>
<dbReference type="GO" id="GO:0005840">
    <property type="term" value="C:ribosome"/>
    <property type="evidence" value="ECO:0007669"/>
    <property type="project" value="UniProtKB-KW"/>
</dbReference>
<dbReference type="SUPFAM" id="SSF52166">
    <property type="entry name" value="Ribosomal protein L4"/>
    <property type="match status" value="1"/>
</dbReference>
<proteinExistence type="inferred from homology"/>
<feature type="region of interest" description="Disordered" evidence="5">
    <location>
        <begin position="95"/>
        <end position="143"/>
    </location>
</feature>
<dbReference type="PANTHER" id="PTHR10746">
    <property type="entry name" value="50S RIBOSOMAL PROTEIN L4"/>
    <property type="match status" value="1"/>
</dbReference>
<dbReference type="Pfam" id="PF00573">
    <property type="entry name" value="Ribosomal_L4"/>
    <property type="match status" value="1"/>
</dbReference>
<dbReference type="NCBIfam" id="TIGR03953">
    <property type="entry name" value="rplD_bact"/>
    <property type="match status" value="1"/>
</dbReference>
<dbReference type="InterPro" id="IPR023574">
    <property type="entry name" value="Ribosomal_uL4_dom_sf"/>
</dbReference>
<dbReference type="GO" id="GO:0006412">
    <property type="term" value="P:translation"/>
    <property type="evidence" value="ECO:0007669"/>
    <property type="project" value="InterPro"/>
</dbReference>
<dbReference type="STRING" id="1157962.A0A250XP07"/>
<evidence type="ECO:0000256" key="1">
    <source>
        <dbReference type="ARBA" id="ARBA00010528"/>
    </source>
</evidence>
<dbReference type="Proteomes" id="UP000232323">
    <property type="component" value="Unassembled WGS sequence"/>
</dbReference>
<dbReference type="InterPro" id="IPR002136">
    <property type="entry name" value="Ribosomal_uL4"/>
</dbReference>
<evidence type="ECO:0000256" key="3">
    <source>
        <dbReference type="ARBA" id="ARBA00023274"/>
    </source>
</evidence>
<dbReference type="PANTHER" id="PTHR10746:SF6">
    <property type="entry name" value="LARGE RIBOSOMAL SUBUNIT PROTEIN UL4M"/>
    <property type="match status" value="1"/>
</dbReference>
<gene>
    <name evidence="6" type="ORF">CEUSTIGMA_g12236.t1</name>
</gene>
<evidence type="ECO:0000313" key="7">
    <source>
        <dbReference type="Proteomes" id="UP000232323"/>
    </source>
</evidence>
<dbReference type="EMBL" id="BEGY01000136">
    <property type="protein sequence ID" value="GAX84815.1"/>
    <property type="molecule type" value="Genomic_DNA"/>
</dbReference>
<comment type="similarity">
    <text evidence="1">Belongs to the universal ribosomal protein uL4 family.</text>
</comment>
<dbReference type="GO" id="GO:0003735">
    <property type="term" value="F:structural constituent of ribosome"/>
    <property type="evidence" value="ECO:0007669"/>
    <property type="project" value="InterPro"/>
</dbReference>
<organism evidence="6 7">
    <name type="scientific">Chlamydomonas eustigma</name>
    <dbReference type="NCBI Taxonomy" id="1157962"/>
    <lineage>
        <taxon>Eukaryota</taxon>
        <taxon>Viridiplantae</taxon>
        <taxon>Chlorophyta</taxon>
        <taxon>core chlorophytes</taxon>
        <taxon>Chlorophyceae</taxon>
        <taxon>CS clade</taxon>
        <taxon>Chlamydomonadales</taxon>
        <taxon>Chlamydomonadaceae</taxon>
        <taxon>Chlamydomonas</taxon>
    </lineage>
</organism>
<evidence type="ECO:0000256" key="5">
    <source>
        <dbReference type="SAM" id="MobiDB-lite"/>
    </source>
</evidence>
<evidence type="ECO:0000256" key="2">
    <source>
        <dbReference type="ARBA" id="ARBA00022980"/>
    </source>
</evidence>
<dbReference type="InterPro" id="IPR013005">
    <property type="entry name" value="Ribosomal_uL4-like"/>
</dbReference>
<name>A0A250XP07_9CHLO</name>
<dbReference type="HAMAP" id="MF_01328_B">
    <property type="entry name" value="Ribosomal_uL4_B"/>
    <property type="match status" value="1"/>
</dbReference>
<protein>
    <recommendedName>
        <fullName evidence="4">Large ribosomal subunit protein uL4m</fullName>
    </recommendedName>
</protein>
<evidence type="ECO:0000313" key="6">
    <source>
        <dbReference type="EMBL" id="GAX84815.1"/>
    </source>
</evidence>
<sequence length="317" mass="35280">MDPCTSYGTLSSNFVATPRVSSPASRLPTFQSGSLTVRYPFPIDYLKDREIIIHDLAKRPIRIEPLPGSLFNVPVRIDILHRVVRYLRAKWRQGTHKAKTRGEVRGGGRKPRPQKKTGRSRQGSIRSPLWRGGGVNFGPRPRSHAHKLPKNVQLLGMKCALSAKCNEGRLVVVDSLAAIAGTPVRPQVLPAMIKGLCKLPSKGGLVPCKTALLIDCGEFSRDGGQALRAAAGDLEHAEVMSLHDLTVYHVLKYNVLIATREAIACLEDTLSNPPHRNKLPRKRKWWMNEKEVFQKALQEIMEADIHILQTPARQITV</sequence>
<keyword evidence="3" id="KW-0687">Ribonucleoprotein</keyword>
<dbReference type="OrthoDB" id="275876at2759"/>
<evidence type="ECO:0000256" key="4">
    <source>
        <dbReference type="ARBA" id="ARBA00040565"/>
    </source>
</evidence>
<feature type="compositionally biased region" description="Basic residues" evidence="5">
    <location>
        <begin position="107"/>
        <end position="119"/>
    </location>
</feature>
<keyword evidence="2" id="KW-0689">Ribosomal protein</keyword>
<dbReference type="Gene3D" id="3.40.1370.10">
    <property type="match status" value="1"/>
</dbReference>
<dbReference type="AlphaFoldDB" id="A0A250XP07"/>
<reference evidence="6 7" key="1">
    <citation type="submission" date="2017-08" db="EMBL/GenBank/DDBJ databases">
        <title>Acidophilic green algal genome provides insights into adaptation to an acidic environment.</title>
        <authorList>
            <person name="Hirooka S."/>
            <person name="Hirose Y."/>
            <person name="Kanesaki Y."/>
            <person name="Higuchi S."/>
            <person name="Fujiwara T."/>
            <person name="Onuma R."/>
            <person name="Era A."/>
            <person name="Ohbayashi R."/>
            <person name="Uzuka A."/>
            <person name="Nozaki H."/>
            <person name="Yoshikawa H."/>
            <person name="Miyagishima S.Y."/>
        </authorList>
    </citation>
    <scope>NUCLEOTIDE SEQUENCE [LARGE SCALE GENOMIC DNA]</scope>
    <source>
        <strain evidence="6 7">NIES-2499</strain>
    </source>
</reference>
<keyword evidence="7" id="KW-1185">Reference proteome</keyword>
<dbReference type="GO" id="GO:1990904">
    <property type="term" value="C:ribonucleoprotein complex"/>
    <property type="evidence" value="ECO:0007669"/>
    <property type="project" value="UniProtKB-KW"/>
</dbReference>